<name>A0A916NF38_9FLAO</name>
<dbReference type="KEGG" id="ptan:CRYO30217_00432"/>
<dbReference type="EMBL" id="OU015584">
    <property type="protein sequence ID" value="CAG5077583.1"/>
    <property type="molecule type" value="Genomic_DNA"/>
</dbReference>
<sequence>MNVQKLLNCKWRQKCYNGQGVREYMVNYYVFYEREGHVQNPEYDIINIPDYGDWRFITGHNDELDDVIKKGLENWFNQFNDIEFLGVFPKETNVLWELNEDKEKALISNTAYGWDNYRLTLINSTDNTYKRLHTRVHFTDRELIAEQVAPKFPHYITIAATADKFNSIIESPFLTRQEVETILDRNRNIQ</sequence>
<protein>
    <submittedName>
        <fullName evidence="1">Uncharacterized protein</fullName>
    </submittedName>
</protein>
<organism evidence="1 2">
    <name type="scientific">Parvicella tangerina</name>
    <dbReference type="NCBI Taxonomy" id="2829795"/>
    <lineage>
        <taxon>Bacteria</taxon>
        <taxon>Pseudomonadati</taxon>
        <taxon>Bacteroidota</taxon>
        <taxon>Flavobacteriia</taxon>
        <taxon>Flavobacteriales</taxon>
        <taxon>Parvicellaceae</taxon>
        <taxon>Parvicella</taxon>
    </lineage>
</organism>
<keyword evidence="2" id="KW-1185">Reference proteome</keyword>
<accession>A0A916NF38</accession>
<dbReference type="Proteomes" id="UP000683507">
    <property type="component" value="Chromosome"/>
</dbReference>
<reference evidence="1" key="1">
    <citation type="submission" date="2021-04" db="EMBL/GenBank/DDBJ databases">
        <authorList>
            <person name="Rodrigo-Torres L."/>
            <person name="Arahal R. D."/>
            <person name="Lucena T."/>
        </authorList>
    </citation>
    <scope>NUCLEOTIDE SEQUENCE</scope>
    <source>
        <strain evidence="1">AS29M-1</strain>
    </source>
</reference>
<gene>
    <name evidence="1" type="ORF">CRYO30217_00432</name>
</gene>
<proteinExistence type="predicted"/>
<evidence type="ECO:0000313" key="1">
    <source>
        <dbReference type="EMBL" id="CAG5077583.1"/>
    </source>
</evidence>
<evidence type="ECO:0000313" key="2">
    <source>
        <dbReference type="Proteomes" id="UP000683507"/>
    </source>
</evidence>
<dbReference type="RefSeq" id="WP_258540667.1">
    <property type="nucleotide sequence ID" value="NZ_OU015584.1"/>
</dbReference>
<dbReference type="AlphaFoldDB" id="A0A916NF38"/>